<dbReference type="SUPFAM" id="SSF140453">
    <property type="entry name" value="EsxAB dimer-like"/>
    <property type="match status" value="1"/>
</dbReference>
<dbReference type="InterPro" id="IPR036689">
    <property type="entry name" value="ESAT-6-like_sf"/>
</dbReference>
<dbReference type="Pfam" id="PF06013">
    <property type="entry name" value="WXG100"/>
    <property type="match status" value="1"/>
</dbReference>
<evidence type="ECO:0000313" key="1">
    <source>
        <dbReference type="EMBL" id="MFC6333919.1"/>
    </source>
</evidence>
<name>A0ABW1V625_9BACL</name>
<organism evidence="1 2">
    <name type="scientific">Paenibacillus septentrionalis</name>
    <dbReference type="NCBI Taxonomy" id="429342"/>
    <lineage>
        <taxon>Bacteria</taxon>
        <taxon>Bacillati</taxon>
        <taxon>Bacillota</taxon>
        <taxon>Bacilli</taxon>
        <taxon>Bacillales</taxon>
        <taxon>Paenibacillaceae</taxon>
        <taxon>Paenibacillus</taxon>
    </lineage>
</organism>
<gene>
    <name evidence="1" type="ORF">ACFP56_14925</name>
</gene>
<protein>
    <submittedName>
        <fullName evidence="1">WXG100 family type VII secretion target</fullName>
    </submittedName>
</protein>
<dbReference type="Proteomes" id="UP001596233">
    <property type="component" value="Unassembled WGS sequence"/>
</dbReference>
<evidence type="ECO:0000313" key="2">
    <source>
        <dbReference type="Proteomes" id="UP001596233"/>
    </source>
</evidence>
<keyword evidence="2" id="KW-1185">Reference proteome</keyword>
<comment type="caution">
    <text evidence="1">The sequence shown here is derived from an EMBL/GenBank/DDBJ whole genome shotgun (WGS) entry which is preliminary data.</text>
</comment>
<dbReference type="RefSeq" id="WP_379235867.1">
    <property type="nucleotide sequence ID" value="NZ_JBHSTE010000004.1"/>
</dbReference>
<reference evidence="2" key="1">
    <citation type="journal article" date="2019" name="Int. J. Syst. Evol. Microbiol.">
        <title>The Global Catalogue of Microorganisms (GCM) 10K type strain sequencing project: providing services to taxonomists for standard genome sequencing and annotation.</title>
        <authorList>
            <consortium name="The Broad Institute Genomics Platform"/>
            <consortium name="The Broad Institute Genome Sequencing Center for Infectious Disease"/>
            <person name="Wu L."/>
            <person name="Ma J."/>
        </authorList>
    </citation>
    <scope>NUCLEOTIDE SEQUENCE [LARGE SCALE GENOMIC DNA]</scope>
    <source>
        <strain evidence="2">PCU 280</strain>
    </source>
</reference>
<accession>A0ABW1V625</accession>
<proteinExistence type="predicted"/>
<dbReference type="EMBL" id="JBHSTE010000004">
    <property type="protein sequence ID" value="MFC6333919.1"/>
    <property type="molecule type" value="Genomic_DNA"/>
</dbReference>
<dbReference type="Gene3D" id="1.10.287.1060">
    <property type="entry name" value="ESAT-6-like"/>
    <property type="match status" value="1"/>
</dbReference>
<dbReference type="InterPro" id="IPR010310">
    <property type="entry name" value="T7SS_ESAT-6-like"/>
</dbReference>
<sequence>MSKEAIKLSYQGLADQAKVINGYKEEFNTLLGRIMTTTDNLTEVWDDRAAHDFIDKVRGMKPTFDKFSEALDGLSIHMKNVSDKYIELQSAIISSQKF</sequence>